<organism evidence="3 4">
    <name type="scientific">Aureliella helgolandensis</name>
    <dbReference type="NCBI Taxonomy" id="2527968"/>
    <lineage>
        <taxon>Bacteria</taxon>
        <taxon>Pseudomonadati</taxon>
        <taxon>Planctomycetota</taxon>
        <taxon>Planctomycetia</taxon>
        <taxon>Pirellulales</taxon>
        <taxon>Pirellulaceae</taxon>
        <taxon>Aureliella</taxon>
    </lineage>
</organism>
<sequence precursor="true">MRRKFIGWGIACLLALGLGIGLALAEQASEAGEHVKVLSAVEIVEALDGQKAKATTVEVTLRPSQSGQAHRHPGPGFVYALEGEYELGIDDQPTRRFNAGETFYEPTGCLHRVSRNPSPTTNTRLIAVVLHPQDTEEIVLPAEMVDRHSK</sequence>
<dbReference type="PANTHER" id="PTHR38599">
    <property type="entry name" value="CUPIN DOMAIN PROTEIN (AFU_ORTHOLOGUE AFUA_3G13620)"/>
    <property type="match status" value="1"/>
</dbReference>
<evidence type="ECO:0000256" key="1">
    <source>
        <dbReference type="SAM" id="SignalP"/>
    </source>
</evidence>
<name>A0A518G8Q0_9BACT</name>
<dbReference type="KEGG" id="ahel:Q31a_32720"/>
<proteinExistence type="predicted"/>
<evidence type="ECO:0000313" key="3">
    <source>
        <dbReference type="EMBL" id="QDV24950.1"/>
    </source>
</evidence>
<dbReference type="InterPro" id="IPR013096">
    <property type="entry name" value="Cupin_2"/>
</dbReference>
<feature type="chain" id="PRO_5021835865" evidence="1">
    <location>
        <begin position="26"/>
        <end position="150"/>
    </location>
</feature>
<feature type="signal peptide" evidence="1">
    <location>
        <begin position="1"/>
        <end position="25"/>
    </location>
</feature>
<dbReference type="InterPro" id="IPR014710">
    <property type="entry name" value="RmlC-like_jellyroll"/>
</dbReference>
<evidence type="ECO:0000259" key="2">
    <source>
        <dbReference type="Pfam" id="PF07883"/>
    </source>
</evidence>
<dbReference type="InterPro" id="IPR011051">
    <property type="entry name" value="RmlC_Cupin_sf"/>
</dbReference>
<dbReference type="PANTHER" id="PTHR38599:SF1">
    <property type="entry name" value="CUPIN DOMAIN PROTEIN (AFU_ORTHOLOGUE AFUA_3G13620)"/>
    <property type="match status" value="1"/>
</dbReference>
<dbReference type="CDD" id="cd02234">
    <property type="entry name" value="cupin_BLR7677-like"/>
    <property type="match status" value="1"/>
</dbReference>
<dbReference type="SUPFAM" id="SSF51182">
    <property type="entry name" value="RmlC-like cupins"/>
    <property type="match status" value="1"/>
</dbReference>
<dbReference type="Gene3D" id="2.60.120.10">
    <property type="entry name" value="Jelly Rolls"/>
    <property type="match status" value="1"/>
</dbReference>
<protein>
    <submittedName>
        <fullName evidence="3">Cupin domain protein</fullName>
    </submittedName>
</protein>
<gene>
    <name evidence="3" type="ORF">Q31a_32720</name>
</gene>
<accession>A0A518G8Q0</accession>
<keyword evidence="4" id="KW-1185">Reference proteome</keyword>
<dbReference type="Proteomes" id="UP000318017">
    <property type="component" value="Chromosome"/>
</dbReference>
<dbReference type="AlphaFoldDB" id="A0A518G8Q0"/>
<dbReference type="Pfam" id="PF07883">
    <property type="entry name" value="Cupin_2"/>
    <property type="match status" value="1"/>
</dbReference>
<evidence type="ECO:0000313" key="4">
    <source>
        <dbReference type="Proteomes" id="UP000318017"/>
    </source>
</evidence>
<dbReference type="OrthoDB" id="9813436at2"/>
<keyword evidence="1" id="KW-0732">Signal</keyword>
<feature type="domain" description="Cupin type-2" evidence="2">
    <location>
        <begin position="58"/>
        <end position="128"/>
    </location>
</feature>
<dbReference type="EMBL" id="CP036298">
    <property type="protein sequence ID" value="QDV24950.1"/>
    <property type="molecule type" value="Genomic_DNA"/>
</dbReference>
<reference evidence="3 4" key="1">
    <citation type="submission" date="2019-02" db="EMBL/GenBank/DDBJ databases">
        <title>Deep-cultivation of Planctomycetes and their phenomic and genomic characterization uncovers novel biology.</title>
        <authorList>
            <person name="Wiegand S."/>
            <person name="Jogler M."/>
            <person name="Boedeker C."/>
            <person name="Pinto D."/>
            <person name="Vollmers J."/>
            <person name="Rivas-Marin E."/>
            <person name="Kohn T."/>
            <person name="Peeters S.H."/>
            <person name="Heuer A."/>
            <person name="Rast P."/>
            <person name="Oberbeckmann S."/>
            <person name="Bunk B."/>
            <person name="Jeske O."/>
            <person name="Meyerdierks A."/>
            <person name="Storesund J.E."/>
            <person name="Kallscheuer N."/>
            <person name="Luecker S."/>
            <person name="Lage O.M."/>
            <person name="Pohl T."/>
            <person name="Merkel B.J."/>
            <person name="Hornburger P."/>
            <person name="Mueller R.-W."/>
            <person name="Bruemmer F."/>
            <person name="Labrenz M."/>
            <person name="Spormann A.M."/>
            <person name="Op den Camp H."/>
            <person name="Overmann J."/>
            <person name="Amann R."/>
            <person name="Jetten M.S.M."/>
            <person name="Mascher T."/>
            <person name="Medema M.H."/>
            <person name="Devos D.P."/>
            <person name="Kaster A.-K."/>
            <person name="Ovreas L."/>
            <person name="Rohde M."/>
            <person name="Galperin M.Y."/>
            <person name="Jogler C."/>
        </authorList>
    </citation>
    <scope>NUCLEOTIDE SEQUENCE [LARGE SCALE GENOMIC DNA]</scope>
    <source>
        <strain evidence="3 4">Q31a</strain>
    </source>
</reference>